<keyword evidence="2" id="KW-1185">Reference proteome</keyword>
<comment type="caution">
    <text evidence="1">The sequence shown here is derived from an EMBL/GenBank/DDBJ whole genome shotgun (WGS) entry which is preliminary data.</text>
</comment>
<proteinExistence type="predicted"/>
<protein>
    <submittedName>
        <fullName evidence="1">Uncharacterized protein</fullName>
    </submittedName>
</protein>
<organism evidence="1 2">
    <name type="scientific">Nocardioides panacihumi</name>
    <dbReference type="NCBI Taxonomy" id="400774"/>
    <lineage>
        <taxon>Bacteria</taxon>
        <taxon>Bacillati</taxon>
        <taxon>Actinomycetota</taxon>
        <taxon>Actinomycetes</taxon>
        <taxon>Propionibacteriales</taxon>
        <taxon>Nocardioidaceae</taxon>
        <taxon>Nocardioides</taxon>
    </lineage>
</organism>
<sequence length="81" mass="8783">MTAKTNAGSRTVAVQLRRILLELARREDECAADERATLPYWLACPPSVQGHRAAADALREQADRLLARTRPTLASGGGRIA</sequence>
<dbReference type="Proteomes" id="UP001500571">
    <property type="component" value="Unassembled WGS sequence"/>
</dbReference>
<accession>A0ABN2Q9Q9</accession>
<gene>
    <name evidence="1" type="ORF">GCM10009798_03690</name>
</gene>
<name>A0ABN2Q9Q9_9ACTN</name>
<evidence type="ECO:0000313" key="1">
    <source>
        <dbReference type="EMBL" id="GAA1947824.1"/>
    </source>
</evidence>
<dbReference type="EMBL" id="BAAAPB010000001">
    <property type="protein sequence ID" value="GAA1947824.1"/>
    <property type="molecule type" value="Genomic_DNA"/>
</dbReference>
<reference evidence="1 2" key="1">
    <citation type="journal article" date="2019" name="Int. J. Syst. Evol. Microbiol.">
        <title>The Global Catalogue of Microorganisms (GCM) 10K type strain sequencing project: providing services to taxonomists for standard genome sequencing and annotation.</title>
        <authorList>
            <consortium name="The Broad Institute Genomics Platform"/>
            <consortium name="The Broad Institute Genome Sequencing Center for Infectious Disease"/>
            <person name="Wu L."/>
            <person name="Ma J."/>
        </authorList>
    </citation>
    <scope>NUCLEOTIDE SEQUENCE [LARGE SCALE GENOMIC DNA]</scope>
    <source>
        <strain evidence="1 2">JCM 15309</strain>
    </source>
</reference>
<evidence type="ECO:0000313" key="2">
    <source>
        <dbReference type="Proteomes" id="UP001500571"/>
    </source>
</evidence>